<evidence type="ECO:0000313" key="1">
    <source>
        <dbReference type="EMBL" id="KAF7198156.1"/>
    </source>
</evidence>
<name>A0A8H6RXT3_9PEZI</name>
<evidence type="ECO:0000313" key="2">
    <source>
        <dbReference type="Proteomes" id="UP000660729"/>
    </source>
</evidence>
<reference evidence="1" key="1">
    <citation type="submission" date="2020-04" db="EMBL/GenBank/DDBJ databases">
        <title>Draft genome resource of the tomato pathogen Pseudocercospora fuligena.</title>
        <authorList>
            <person name="Zaccaron A."/>
        </authorList>
    </citation>
    <scope>NUCLEOTIDE SEQUENCE</scope>
    <source>
        <strain evidence="1">PF001</strain>
    </source>
</reference>
<comment type="caution">
    <text evidence="1">The sequence shown here is derived from an EMBL/GenBank/DDBJ whole genome shotgun (WGS) entry which is preliminary data.</text>
</comment>
<dbReference type="AlphaFoldDB" id="A0A8H6RXT3"/>
<sequence length="171" mass="19184">MDFSVVDEWATEEGVAEIGDSIFRSYDLKVKLSLEMVTANSFLLAGLLEAEGLIGTDLVKAYQRAASSLMLQVEGREDCLILLGSIELVRTWMEKAKDLGFLLSDPQSMMRRNLQQEQDSIVVTLEMWVAKNYVSMLLSFPSRLRPYADCDYETAQSPVRQESPSSQGRAC</sequence>
<keyword evidence="2" id="KW-1185">Reference proteome</keyword>
<proteinExistence type="predicted"/>
<protein>
    <submittedName>
        <fullName evidence="1">Uncharacterized protein</fullName>
    </submittedName>
</protein>
<organism evidence="1 2">
    <name type="scientific">Pseudocercospora fuligena</name>
    <dbReference type="NCBI Taxonomy" id="685502"/>
    <lineage>
        <taxon>Eukaryota</taxon>
        <taxon>Fungi</taxon>
        <taxon>Dikarya</taxon>
        <taxon>Ascomycota</taxon>
        <taxon>Pezizomycotina</taxon>
        <taxon>Dothideomycetes</taxon>
        <taxon>Dothideomycetidae</taxon>
        <taxon>Mycosphaerellales</taxon>
        <taxon>Mycosphaerellaceae</taxon>
        <taxon>Pseudocercospora</taxon>
    </lineage>
</organism>
<accession>A0A8H6RXT3</accession>
<dbReference type="EMBL" id="JABCIY010000003">
    <property type="protein sequence ID" value="KAF7198156.1"/>
    <property type="molecule type" value="Genomic_DNA"/>
</dbReference>
<dbReference type="Proteomes" id="UP000660729">
    <property type="component" value="Unassembled WGS sequence"/>
</dbReference>
<gene>
    <name evidence="1" type="ORF">HII31_00512</name>
</gene>